<dbReference type="InterPro" id="IPR011050">
    <property type="entry name" value="Pectin_lyase_fold/virulence"/>
</dbReference>
<dbReference type="Proteomes" id="UP001589818">
    <property type="component" value="Unassembled WGS sequence"/>
</dbReference>
<dbReference type="PROSITE" id="PS51318">
    <property type="entry name" value="TAT"/>
    <property type="match status" value="1"/>
</dbReference>
<comment type="caution">
    <text evidence="4">The sequence shown here is derived from an EMBL/GenBank/DDBJ whole genome shotgun (WGS) entry which is preliminary data.</text>
</comment>
<feature type="region of interest" description="Disordered" evidence="1">
    <location>
        <begin position="1"/>
        <end position="26"/>
    </location>
</feature>
<dbReference type="InterPro" id="IPR012334">
    <property type="entry name" value="Pectin_lyas_fold"/>
</dbReference>
<keyword evidence="4" id="KW-0378">Hydrolase</keyword>
<dbReference type="RefSeq" id="WP_204815772.1">
    <property type="nucleotide sequence ID" value="NZ_JANHOF010000001.1"/>
</dbReference>
<dbReference type="Gene3D" id="2.160.20.10">
    <property type="entry name" value="Single-stranded right-handed beta-helix, Pectin lyase-like"/>
    <property type="match status" value="2"/>
</dbReference>
<evidence type="ECO:0000259" key="3">
    <source>
        <dbReference type="Pfam" id="PF13229"/>
    </source>
</evidence>
<dbReference type="SUPFAM" id="SSF51126">
    <property type="entry name" value="Pectin lyase-like"/>
    <property type="match status" value="1"/>
</dbReference>
<dbReference type="GO" id="GO:0016787">
    <property type="term" value="F:hydrolase activity"/>
    <property type="evidence" value="ECO:0007669"/>
    <property type="project" value="UniProtKB-KW"/>
</dbReference>
<dbReference type="InterPro" id="IPR006626">
    <property type="entry name" value="PbH1"/>
</dbReference>
<protein>
    <submittedName>
        <fullName evidence="4">Glycosyl hydrolase family 28-related protein</fullName>
    </submittedName>
</protein>
<feature type="compositionally biased region" description="Basic and acidic residues" evidence="1">
    <location>
        <begin position="1"/>
        <end position="10"/>
    </location>
</feature>
<evidence type="ECO:0000259" key="2">
    <source>
        <dbReference type="Pfam" id="PF12708"/>
    </source>
</evidence>
<dbReference type="InterPro" id="IPR006311">
    <property type="entry name" value="TAT_signal"/>
</dbReference>
<gene>
    <name evidence="4" type="ORF">ACFFJ8_24905</name>
</gene>
<name>A0ABV6JFL2_9BACL</name>
<reference evidence="4 5" key="1">
    <citation type="submission" date="2024-09" db="EMBL/GenBank/DDBJ databases">
        <authorList>
            <person name="Sun Q."/>
            <person name="Mori K."/>
        </authorList>
    </citation>
    <scope>NUCLEOTIDE SEQUENCE [LARGE SCALE GENOMIC DNA]</scope>
    <source>
        <strain evidence="4 5">CCM 4839</strain>
    </source>
</reference>
<feature type="domain" description="Right handed beta helix" evidence="3">
    <location>
        <begin position="335"/>
        <end position="476"/>
    </location>
</feature>
<dbReference type="SMART" id="SM00710">
    <property type="entry name" value="PbH1"/>
    <property type="match status" value="6"/>
</dbReference>
<dbReference type="EMBL" id="JBHLVF010000041">
    <property type="protein sequence ID" value="MFC0394586.1"/>
    <property type="molecule type" value="Genomic_DNA"/>
</dbReference>
<feature type="domain" description="Rhamnogalacturonase A/B/Epimerase-like pectate lyase" evidence="2">
    <location>
        <begin position="73"/>
        <end position="272"/>
    </location>
</feature>
<proteinExistence type="predicted"/>
<dbReference type="InterPro" id="IPR024535">
    <property type="entry name" value="RHGA/B-epi-like_pectate_lyase"/>
</dbReference>
<evidence type="ECO:0000256" key="1">
    <source>
        <dbReference type="SAM" id="MobiDB-lite"/>
    </source>
</evidence>
<accession>A0ABV6JFL2</accession>
<dbReference type="NCBIfam" id="TIGR01409">
    <property type="entry name" value="TAT_signal_seq"/>
    <property type="match status" value="1"/>
</dbReference>
<dbReference type="InterPro" id="IPR019546">
    <property type="entry name" value="TAT_signal_bac_arc"/>
</dbReference>
<dbReference type="InterPro" id="IPR039448">
    <property type="entry name" value="Beta_helix"/>
</dbReference>
<sequence>MDEQKEREQDLQAAISDNETAPVQEKGISRRQLLKTAGAAAIAGAGLMALKSGEWPFPARSADAAEETHGCCCNAKDYGAVGDGVTDDTAAIQSALDSCRMVYLPSGRYKTTATLYIPSNGGLVGEASSNWDFPTYGTWIVSSASIAIQVGSGTGFISAAVLDRLAVKRAGFTNGGAVTGTGILYYSAYYSSSRDLYVEGFGTGIQLGSDDTPHKGLGFTFVNTNIAGCDICIHARKAADVSFYGGRIGMNGNDTARGTGLKVTGMCDSISAYRLIIANNNGFSRCVQITDCTSIFWVSLLDCDLETATVAAFECDTNATFVRIDNSWVGSPSPFVVSAGGRIIFSRNTFANHDGKDSVIRLTGGSHIEINNNDFLTNPQKHIDIANASSVKIAGNNIIGGGTGIRIAPTSGASGGHIISNNEISGANDNGISIIANQGLSKVTIEGNHIVQFKNTGILIDGSGPAKCGYSVTGNVISTSNVSGVGRGISITNPAIDYYLITGNDTSSCPLPAINDAGGSHKVVANNLS</sequence>
<dbReference type="Pfam" id="PF12708">
    <property type="entry name" value="Pect-lyase_RHGA_epim"/>
    <property type="match status" value="1"/>
</dbReference>
<evidence type="ECO:0000313" key="5">
    <source>
        <dbReference type="Proteomes" id="UP001589818"/>
    </source>
</evidence>
<keyword evidence="5" id="KW-1185">Reference proteome</keyword>
<organism evidence="4 5">
    <name type="scientific">Paenibacillus mendelii</name>
    <dbReference type="NCBI Taxonomy" id="206163"/>
    <lineage>
        <taxon>Bacteria</taxon>
        <taxon>Bacillati</taxon>
        <taxon>Bacillota</taxon>
        <taxon>Bacilli</taxon>
        <taxon>Bacillales</taxon>
        <taxon>Paenibacillaceae</taxon>
        <taxon>Paenibacillus</taxon>
    </lineage>
</organism>
<dbReference type="Pfam" id="PF13229">
    <property type="entry name" value="Beta_helix"/>
    <property type="match status" value="1"/>
</dbReference>
<evidence type="ECO:0000313" key="4">
    <source>
        <dbReference type="EMBL" id="MFC0394586.1"/>
    </source>
</evidence>